<dbReference type="Proteomes" id="UP000076449">
    <property type="component" value="Chromosome II"/>
</dbReference>
<accession>A0A167U5P3</accession>
<reference evidence="2" key="1">
    <citation type="journal article" date="2014" name="Genome Announc.">
        <title>Complete sequencing and chromosome-scale genome assembly of the industrial progenitor strain P2niaD18 from the penicillin producer Penicillium chrysogenum.</title>
        <authorList>
            <person name="Specht T."/>
            <person name="Dahlmann T.A."/>
            <person name="Zadra I."/>
            <person name="Kurnsteiner H."/>
            <person name="Kuck U."/>
        </authorList>
    </citation>
    <scope>NUCLEOTIDE SEQUENCE [LARGE SCALE GENOMIC DNA]</scope>
    <source>
        <strain evidence="2">P2niaD18</strain>
    </source>
</reference>
<feature type="transmembrane region" description="Helical" evidence="1">
    <location>
        <begin position="60"/>
        <end position="83"/>
    </location>
</feature>
<protein>
    <submittedName>
        <fullName evidence="2">Uncharacterized protein</fullName>
    </submittedName>
</protein>
<organism evidence="2">
    <name type="scientific">Penicillium chrysogenum</name>
    <name type="common">Penicillium notatum</name>
    <dbReference type="NCBI Taxonomy" id="5076"/>
    <lineage>
        <taxon>Eukaryota</taxon>
        <taxon>Fungi</taxon>
        <taxon>Dikarya</taxon>
        <taxon>Ascomycota</taxon>
        <taxon>Pezizomycotina</taxon>
        <taxon>Eurotiomycetes</taxon>
        <taxon>Eurotiomycetidae</taxon>
        <taxon>Eurotiales</taxon>
        <taxon>Aspergillaceae</taxon>
        <taxon>Penicillium</taxon>
        <taxon>Penicillium chrysogenum species complex</taxon>
    </lineage>
</organism>
<evidence type="ECO:0000313" key="2">
    <source>
        <dbReference type="EMBL" id="KZN88947.1"/>
    </source>
</evidence>
<feature type="transmembrane region" description="Helical" evidence="1">
    <location>
        <begin position="15"/>
        <end position="34"/>
    </location>
</feature>
<sequence>MDLSIQRSPVIKFRLHIIIGTLLLIVFILIIARITDSGTPKTRTNIWGIVVGVDYREQSGVGWCCGYIGLLSVWVCWAIGVCIHS</sequence>
<gene>
    <name evidence="2" type="ORF">EN45_075390</name>
</gene>
<dbReference type="AlphaFoldDB" id="A0A167U5P3"/>
<proteinExistence type="predicted"/>
<name>A0A167U5P3_PENCH</name>
<dbReference type="EMBL" id="CM002799">
    <property type="protein sequence ID" value="KZN88947.1"/>
    <property type="molecule type" value="Genomic_DNA"/>
</dbReference>
<keyword evidence="1" id="KW-0812">Transmembrane</keyword>
<keyword evidence="1" id="KW-0472">Membrane</keyword>
<keyword evidence="1" id="KW-1133">Transmembrane helix</keyword>
<evidence type="ECO:0000256" key="1">
    <source>
        <dbReference type="SAM" id="Phobius"/>
    </source>
</evidence>